<dbReference type="InterPro" id="IPR015943">
    <property type="entry name" value="WD40/YVTN_repeat-like_dom_sf"/>
</dbReference>
<feature type="repeat" description="WD" evidence="1">
    <location>
        <begin position="677"/>
        <end position="709"/>
    </location>
</feature>
<keyword evidence="1" id="KW-0853">WD repeat</keyword>
<evidence type="ECO:0000256" key="1">
    <source>
        <dbReference type="PROSITE-ProRule" id="PRU00221"/>
    </source>
</evidence>
<keyword evidence="3" id="KW-1185">Reference proteome</keyword>
<dbReference type="SUPFAM" id="SSF82171">
    <property type="entry name" value="DPP6 N-terminal domain-like"/>
    <property type="match status" value="1"/>
</dbReference>
<dbReference type="SUPFAM" id="SSF50978">
    <property type="entry name" value="WD40 repeat-like"/>
    <property type="match status" value="1"/>
</dbReference>
<dbReference type="EMBL" id="JAVHJL010000002">
    <property type="protein sequence ID" value="KAK6508943.1"/>
    <property type="molecule type" value="Genomic_DNA"/>
</dbReference>
<name>A0AAV9WHI2_9PEZI</name>
<dbReference type="Pfam" id="PF00400">
    <property type="entry name" value="WD40"/>
    <property type="match status" value="4"/>
</dbReference>
<dbReference type="AlphaFoldDB" id="A0AAV9WHI2"/>
<evidence type="ECO:0000313" key="2">
    <source>
        <dbReference type="EMBL" id="KAK6508943.1"/>
    </source>
</evidence>
<dbReference type="InterPro" id="IPR001680">
    <property type="entry name" value="WD40_rpt"/>
</dbReference>
<dbReference type="PANTHER" id="PTHR19879:SF9">
    <property type="entry name" value="TRANSCRIPTION INITIATION FACTOR TFIID SUBUNIT 5"/>
    <property type="match status" value="1"/>
</dbReference>
<proteinExistence type="predicted"/>
<gene>
    <name evidence="2" type="ORF">TWF481_003711</name>
</gene>
<dbReference type="Proteomes" id="UP001370758">
    <property type="component" value="Unassembled WGS sequence"/>
</dbReference>
<accession>A0AAV9WHI2</accession>
<dbReference type="PANTHER" id="PTHR19879">
    <property type="entry name" value="TRANSCRIPTION INITIATION FACTOR TFIID"/>
    <property type="match status" value="1"/>
</dbReference>
<comment type="caution">
    <text evidence="2">The sequence shown here is derived from an EMBL/GenBank/DDBJ whole genome shotgun (WGS) entry which is preliminary data.</text>
</comment>
<feature type="repeat" description="WD" evidence="1">
    <location>
        <begin position="1041"/>
        <end position="1083"/>
    </location>
</feature>
<sequence length="1128" mass="125114">MPEGLSELYSLMLQQIKDLPDEDAGLCYIMLSTMALAYQPLRLVELTTLTDLENDEAESDMINSLVSACGSFLTVREDTIYFVHHSAKDFLTKTASSIIFPGGGPQDIHRSIFSHSLQAMSETLRRNIYNLSGPEAQINSAEIPNPDPLAATGYSCKYWAEHLREAIVCTDEGFIQAGEDYDRVLDFIQNNFLYWIEALSLMGLLSDGARMIVSLLGICRASTRSLYSLAKDAKRFILKHRSTIEERPLQLYSSCLLFSPRQSLIRSQYWHEVSSLVQNTPTISIQEDWDSCLQTIAPRSTQLAYSYRGISEPKISFSPDGSILASFLNLGFGNAIYNVIELRSVATGGLYAKLEHKTDCTGCFFFTSDGKFLASLSSSDGTHFTILVWNTATGIIHAEFDTTLYDCIFFSSDSKLLALFSGLDNTIRLWNITSRTLVAKFDTGEIHSFLLSSDDKFLAYYSEENETIQIWKTAAKAPCAKFAVGSIKSFELSPDSKLLVYLSGADKIKIWDIDQREFKAELDGVSSFSISASSEFLVLQSGGMLQIYDIGSNIRFHVSPHGNGLEWLRRIFSIPSQLLGGPGYEVAVLSPNSKFLAFVLTTLGNRSDPPMIQIWNTTTRALHAEVRAEHGVIAVDFSTNSEFLVSCGSQGMKIWDIATGALQFTTDISYPRISDMSFSFSPDSTLLACYSSSDTIKIWDISSFAHSKAISDLGHGSGCALATNHGDANESTSALFNTLGGSCYMRHQIHTKISPDGTLLASYSNESTTIKVWGTESPAPASGLAVARLWQCEMPSKLSSDSCVGFSPDSKFLSVIRCWGTVARVDMYHASTGVLHTSFKDIPCIGKEFEYNFSSDSSLLAVYCPDVISDHQGIISRPTYQRVYATVYIWDTSGSLRFCVRKVGVRRRGPRFLHRRSGIKEIESQPKTIAFSPNNKLLAFSSYPTRMEGIKVFNLGTGDVQVVLGGFCASSRVSFSSDSRFLAVLSRNPDLSSGHPKPEKTEVRDTFIFVWNVQTGTLDIKLKCDIGYASVSTTGVFRAKFEGHTSQETSVFFSPDGTLLASWSRDDGTIRFWDLPTESQSPLDLQSWRALRLLTLPPEFKLSDVRIDFERKVIIVLLESYHVFVLQL</sequence>
<protein>
    <submittedName>
        <fullName evidence="2">Uncharacterized protein</fullName>
    </submittedName>
</protein>
<dbReference type="InterPro" id="IPR036322">
    <property type="entry name" value="WD40_repeat_dom_sf"/>
</dbReference>
<organism evidence="2 3">
    <name type="scientific">Arthrobotrys musiformis</name>
    <dbReference type="NCBI Taxonomy" id="47236"/>
    <lineage>
        <taxon>Eukaryota</taxon>
        <taxon>Fungi</taxon>
        <taxon>Dikarya</taxon>
        <taxon>Ascomycota</taxon>
        <taxon>Pezizomycotina</taxon>
        <taxon>Orbiliomycetes</taxon>
        <taxon>Orbiliales</taxon>
        <taxon>Orbiliaceae</taxon>
        <taxon>Arthrobotrys</taxon>
    </lineage>
</organism>
<dbReference type="Gene3D" id="2.130.10.10">
    <property type="entry name" value="YVTN repeat-like/Quinoprotein amine dehydrogenase"/>
    <property type="match status" value="3"/>
</dbReference>
<dbReference type="PROSITE" id="PS50082">
    <property type="entry name" value="WD_REPEATS_2"/>
    <property type="match status" value="2"/>
</dbReference>
<dbReference type="SMART" id="SM00320">
    <property type="entry name" value="WD40"/>
    <property type="match status" value="8"/>
</dbReference>
<reference evidence="2 3" key="1">
    <citation type="submission" date="2023-08" db="EMBL/GenBank/DDBJ databases">
        <authorList>
            <person name="Palmer J.M."/>
        </authorList>
    </citation>
    <scope>NUCLEOTIDE SEQUENCE [LARGE SCALE GENOMIC DNA]</scope>
    <source>
        <strain evidence="2 3">TWF481</strain>
    </source>
</reference>
<evidence type="ECO:0000313" key="3">
    <source>
        <dbReference type="Proteomes" id="UP001370758"/>
    </source>
</evidence>